<dbReference type="EMBL" id="NFKP01000003">
    <property type="protein sequence ID" value="OUP70612.1"/>
    <property type="molecule type" value="Genomic_DNA"/>
</dbReference>
<comment type="caution">
    <text evidence="3">The sequence shown here is derived from an EMBL/GenBank/DDBJ whole genome shotgun (WGS) entry which is preliminary data.</text>
</comment>
<keyword evidence="2" id="KW-0732">Signal</keyword>
<sequence length="881" mass="94682">MKRFLAFMLSMVVAISTMVVPVFAAEATGTAGDPITTIPRSKVDSSNGTITGYEQTVNVSSTDLKVTITDLETTQVDGKWVLSNPLSAPTKNTIKTEISSASQSKVEINGDTVLAGSSSEKKDYAFTAGKTYTIIVIDKDDSGKKFYWEFTVPSSEKNAPSMTVNSNGSDLSPSDGKFSDTSVNYDRKAVKVVVSDVTGIDHMIIAEFPDGNFSGTPLKVSGRAVKTSALASAKENYSGLEFTYTELEGVNNNGMVFDQATGNLTSVRDSYNFQEDSYIRYIVSDVFGNEATYDIVITGINPQNDATAPSVKLNNVQKSEKDGKVVEVSGTIVVSDAPGTVSTVTITHGSKELYREVNIDQQVKEYPVTIKAEDTDKVIKVIATDRAGLVTEETFNFSSYFGEGDNQGGNNGGQGGNDNQAPKISLGEVTKEVADGVVNKIQAIIQLGDTVGLKHVKVTASGVVVVDEDITGATAKSYIVSMGSSVNNKNIEVVVTNTNGKSTTQIFDMSNYFKTDSSGSGDGSTGSDSIKSASDLKKAISNPVYTYDDGFTTVEFEIDKTKVGNAKVEWTLDDLDGDELDTSTGNSYSFEFDEDSEDPGRYKIMVQVGDIKTTVGFDVEYRDDTIIASALSVDLNYIDNDECEIELSLDGTILDDARKARWTFPNGNTDTGKKVTYTVNENDKYTFRIRTDDETYTHTVVVDELGFGDSNSNTSSNNGNSSSNDNNNQDVSASDSGNKYTGSNNPKPGSGLVSNITSATQKVTIPMSNWDKDEWTLDKNSIPAGISVEESGNDLVFTTPNQNTRVTFRMVNSKGEYVEYNFDVAQRNTDGSNMAGNAQTGGQLPVNTGMATNEPMAAIPCAIDGKFNKGSKESLNDDDID</sequence>
<evidence type="ECO:0000256" key="2">
    <source>
        <dbReference type="SAM" id="SignalP"/>
    </source>
</evidence>
<evidence type="ECO:0008006" key="5">
    <source>
        <dbReference type="Google" id="ProtNLM"/>
    </source>
</evidence>
<feature type="compositionally biased region" description="Low complexity" evidence="1">
    <location>
        <begin position="709"/>
        <end position="736"/>
    </location>
</feature>
<organism evidence="3 4">
    <name type="scientific">Anaerotruncus colihominis</name>
    <dbReference type="NCBI Taxonomy" id="169435"/>
    <lineage>
        <taxon>Bacteria</taxon>
        <taxon>Bacillati</taxon>
        <taxon>Bacillota</taxon>
        <taxon>Clostridia</taxon>
        <taxon>Eubacteriales</taxon>
        <taxon>Oscillospiraceae</taxon>
        <taxon>Anaerotruncus</taxon>
    </lineage>
</organism>
<feature type="compositionally biased region" description="Polar residues" evidence="1">
    <location>
        <begin position="737"/>
        <end position="754"/>
    </location>
</feature>
<feature type="region of interest" description="Disordered" evidence="1">
    <location>
        <begin position="400"/>
        <end position="423"/>
    </location>
</feature>
<dbReference type="AlphaFoldDB" id="A0A1Y4MUP7"/>
<reference evidence="4" key="1">
    <citation type="submission" date="2017-04" db="EMBL/GenBank/DDBJ databases">
        <title>Function of individual gut microbiota members based on whole genome sequencing of pure cultures obtained from chicken caecum.</title>
        <authorList>
            <person name="Medvecky M."/>
            <person name="Cejkova D."/>
            <person name="Polansky O."/>
            <person name="Karasova D."/>
            <person name="Kubasova T."/>
            <person name="Cizek A."/>
            <person name="Rychlik I."/>
        </authorList>
    </citation>
    <scope>NUCLEOTIDE SEQUENCE [LARGE SCALE GENOMIC DNA]</scope>
    <source>
        <strain evidence="4">An175</strain>
    </source>
</reference>
<evidence type="ECO:0000313" key="3">
    <source>
        <dbReference type="EMBL" id="OUP70612.1"/>
    </source>
</evidence>
<dbReference type="RefSeq" id="WP_087299736.1">
    <property type="nucleotide sequence ID" value="NZ_NFKP01000003.1"/>
</dbReference>
<feature type="chain" id="PRO_5012169857" description="Cadherin domain-containing protein" evidence="2">
    <location>
        <begin position="25"/>
        <end position="881"/>
    </location>
</feature>
<feature type="signal peptide" evidence="2">
    <location>
        <begin position="1"/>
        <end position="24"/>
    </location>
</feature>
<accession>A0A1Y4MUP7</accession>
<name>A0A1Y4MUP7_9FIRM</name>
<gene>
    <name evidence="3" type="ORF">B5F11_04000</name>
</gene>
<dbReference type="Proteomes" id="UP000196386">
    <property type="component" value="Unassembled WGS sequence"/>
</dbReference>
<feature type="region of interest" description="Disordered" evidence="1">
    <location>
        <begin position="706"/>
        <end position="754"/>
    </location>
</feature>
<evidence type="ECO:0000256" key="1">
    <source>
        <dbReference type="SAM" id="MobiDB-lite"/>
    </source>
</evidence>
<protein>
    <recommendedName>
        <fullName evidence="5">Cadherin domain-containing protein</fullName>
    </recommendedName>
</protein>
<feature type="compositionally biased region" description="Gly residues" evidence="1">
    <location>
        <begin position="405"/>
        <end position="416"/>
    </location>
</feature>
<proteinExistence type="predicted"/>
<evidence type="ECO:0000313" key="4">
    <source>
        <dbReference type="Proteomes" id="UP000196386"/>
    </source>
</evidence>